<dbReference type="Proteomes" id="UP000316304">
    <property type="component" value="Unassembled WGS sequence"/>
</dbReference>
<protein>
    <submittedName>
        <fullName evidence="1">Uncharacterized protein</fullName>
    </submittedName>
</protein>
<sequence>MNVNHHPLGINVTDLQVASFLEPQAHRVGRPKEGCDPLDSASVDDAVHLFDGKHLRHRFGPLQLHCGERLPVPLAGSRVEELDARECYTDRPVRELFFVFEVQEVSSQFGFGDPVGAFFAVVGQLSHGSQVAVHGAFAHACELQVVVHVLIELAVEVTRCSGKVIVVNHGRSLLRE</sequence>
<keyword evidence="2" id="KW-1185">Reference proteome</keyword>
<dbReference type="AlphaFoldDB" id="A0A5C6BCG9"/>
<name>A0A5C6BCG9_9BACT</name>
<evidence type="ECO:0000313" key="1">
    <source>
        <dbReference type="EMBL" id="TWU09915.1"/>
    </source>
</evidence>
<organism evidence="1 2">
    <name type="scientific">Novipirellula galeiformis</name>
    <dbReference type="NCBI Taxonomy" id="2528004"/>
    <lineage>
        <taxon>Bacteria</taxon>
        <taxon>Pseudomonadati</taxon>
        <taxon>Planctomycetota</taxon>
        <taxon>Planctomycetia</taxon>
        <taxon>Pirellulales</taxon>
        <taxon>Pirellulaceae</taxon>
        <taxon>Novipirellula</taxon>
    </lineage>
</organism>
<proteinExistence type="predicted"/>
<comment type="caution">
    <text evidence="1">The sequence shown here is derived from an EMBL/GenBank/DDBJ whole genome shotgun (WGS) entry which is preliminary data.</text>
</comment>
<evidence type="ECO:0000313" key="2">
    <source>
        <dbReference type="Proteomes" id="UP000316304"/>
    </source>
</evidence>
<reference evidence="1 2" key="1">
    <citation type="submission" date="2019-02" db="EMBL/GenBank/DDBJ databases">
        <title>Deep-cultivation of Planctomycetes and their phenomic and genomic characterization uncovers novel biology.</title>
        <authorList>
            <person name="Wiegand S."/>
            <person name="Jogler M."/>
            <person name="Boedeker C."/>
            <person name="Pinto D."/>
            <person name="Vollmers J."/>
            <person name="Rivas-Marin E."/>
            <person name="Kohn T."/>
            <person name="Peeters S.H."/>
            <person name="Heuer A."/>
            <person name="Rast P."/>
            <person name="Oberbeckmann S."/>
            <person name="Bunk B."/>
            <person name="Jeske O."/>
            <person name="Meyerdierks A."/>
            <person name="Storesund J.E."/>
            <person name="Kallscheuer N."/>
            <person name="Luecker S."/>
            <person name="Lage O.M."/>
            <person name="Pohl T."/>
            <person name="Merkel B.J."/>
            <person name="Hornburger P."/>
            <person name="Mueller R.-W."/>
            <person name="Bruemmer F."/>
            <person name="Labrenz M."/>
            <person name="Spormann A.M."/>
            <person name="Op Den Camp H."/>
            <person name="Overmann J."/>
            <person name="Amann R."/>
            <person name="Jetten M.S.M."/>
            <person name="Mascher T."/>
            <person name="Medema M.H."/>
            <person name="Devos D.P."/>
            <person name="Kaster A.-K."/>
            <person name="Ovreas L."/>
            <person name="Rohde M."/>
            <person name="Galperin M.Y."/>
            <person name="Jogler C."/>
        </authorList>
    </citation>
    <scope>NUCLEOTIDE SEQUENCE [LARGE SCALE GENOMIC DNA]</scope>
    <source>
        <strain evidence="1 2">Pla52o</strain>
    </source>
</reference>
<accession>A0A5C6BCG9</accession>
<dbReference type="EMBL" id="SJPT01000025">
    <property type="protein sequence ID" value="TWU09915.1"/>
    <property type="molecule type" value="Genomic_DNA"/>
</dbReference>
<gene>
    <name evidence="1" type="ORF">Pla52o_58140</name>
</gene>